<evidence type="ECO:0000256" key="2">
    <source>
        <dbReference type="ARBA" id="ARBA00023163"/>
    </source>
</evidence>
<dbReference type="Proteomes" id="UP000218595">
    <property type="component" value="Chromosome"/>
</dbReference>
<reference evidence="4 5" key="1">
    <citation type="submission" date="2016-04" db="EMBL/GenBank/DDBJ databases">
        <title>Complete genome sequence of Pseudomonas sp. LAB-08 isolated from TCE contaminated aquifer soil.</title>
        <authorList>
            <person name="Dohra H."/>
            <person name="Suzuki K."/>
            <person name="Fatma A."/>
            <person name="Inuzuka Y."/>
            <person name="Honjo M."/>
            <person name="Tashiro Y."/>
            <person name="Futamata H."/>
        </authorList>
    </citation>
    <scope>NUCLEOTIDE SEQUENCE [LARGE SCALE GENOMIC DNA]</scope>
    <source>
        <strain evidence="4 5">LAB-08</strain>
    </source>
</reference>
<sequence length="223" mass="24695">MTIRVLIVTLVERGPCRQRAGHPIGGSEGIVPVRLSPAPECHGVSVTHDLCVAWPPNHFRFKVNFKVNGFPERNMRIGELAKITGLAPSRIRFYEASGLIKSVARKANGYRDYAPDTEWVLEIITGAQAAGFSLDEIRQLLPMNANGWQQEALLSGLKRKVEEIEILQQRLAQNKAQLLLVIEGVESKPEGMGCVDNTQLLLHRLREEGMAPAPRVRDSASSK</sequence>
<evidence type="ECO:0000313" key="5">
    <source>
        <dbReference type="Proteomes" id="UP000218595"/>
    </source>
</evidence>
<gene>
    <name evidence="4" type="ORF">LAB08_R36040</name>
</gene>
<dbReference type="InterPro" id="IPR000551">
    <property type="entry name" value="MerR-type_HTH_dom"/>
</dbReference>
<feature type="domain" description="HTH merR-type" evidence="3">
    <location>
        <begin position="74"/>
        <end position="143"/>
    </location>
</feature>
<keyword evidence="2" id="KW-0804">Transcription</keyword>
<evidence type="ECO:0000259" key="3">
    <source>
        <dbReference type="PROSITE" id="PS50937"/>
    </source>
</evidence>
<accession>A0ABM7S328</accession>
<dbReference type="PROSITE" id="PS50937">
    <property type="entry name" value="HTH_MERR_2"/>
    <property type="match status" value="1"/>
</dbReference>
<proteinExistence type="predicted"/>
<dbReference type="SMART" id="SM00422">
    <property type="entry name" value="HTH_MERR"/>
    <property type="match status" value="1"/>
</dbReference>
<evidence type="ECO:0000256" key="1">
    <source>
        <dbReference type="ARBA" id="ARBA00023015"/>
    </source>
</evidence>
<dbReference type="EMBL" id="AP017423">
    <property type="protein sequence ID" value="BCX68962.1"/>
    <property type="molecule type" value="Genomic_DNA"/>
</dbReference>
<dbReference type="PROSITE" id="PS00552">
    <property type="entry name" value="HTH_MERR_1"/>
    <property type="match status" value="1"/>
</dbReference>
<name>A0ABM7S328_9PSED</name>
<dbReference type="PANTHER" id="PTHR30204:SF94">
    <property type="entry name" value="HEAVY METAL-DEPENDENT TRANSCRIPTIONAL REGULATOR HI_0293-RELATED"/>
    <property type="match status" value="1"/>
</dbReference>
<protein>
    <recommendedName>
        <fullName evidence="3">HTH merR-type domain-containing protein</fullName>
    </recommendedName>
</protein>
<keyword evidence="1" id="KW-0805">Transcription regulation</keyword>
<dbReference type="PANTHER" id="PTHR30204">
    <property type="entry name" value="REDOX-CYCLING DRUG-SENSING TRANSCRIPTIONAL ACTIVATOR SOXR"/>
    <property type="match status" value="1"/>
</dbReference>
<organism evidence="4 5">
    <name type="scientific">Pseudomonas izuensis</name>
    <dbReference type="NCBI Taxonomy" id="2684212"/>
    <lineage>
        <taxon>Bacteria</taxon>
        <taxon>Pseudomonadati</taxon>
        <taxon>Pseudomonadota</taxon>
        <taxon>Gammaproteobacteria</taxon>
        <taxon>Pseudomonadales</taxon>
        <taxon>Pseudomonadaceae</taxon>
        <taxon>Pseudomonas</taxon>
    </lineage>
</organism>
<dbReference type="Pfam" id="PF13411">
    <property type="entry name" value="MerR_1"/>
    <property type="match status" value="1"/>
</dbReference>
<keyword evidence="5" id="KW-1185">Reference proteome</keyword>
<evidence type="ECO:0000313" key="4">
    <source>
        <dbReference type="EMBL" id="BCX68962.1"/>
    </source>
</evidence>
<dbReference type="InterPro" id="IPR047057">
    <property type="entry name" value="MerR_fam"/>
</dbReference>